<feature type="region of interest" description="Disordered" evidence="1">
    <location>
        <begin position="29"/>
        <end position="87"/>
    </location>
</feature>
<organism evidence="2 3">
    <name type="scientific">Cryptosporidium muris (strain RN66)</name>
    <dbReference type="NCBI Taxonomy" id="441375"/>
    <lineage>
        <taxon>Eukaryota</taxon>
        <taxon>Sar</taxon>
        <taxon>Alveolata</taxon>
        <taxon>Apicomplexa</taxon>
        <taxon>Conoidasida</taxon>
        <taxon>Coccidia</taxon>
        <taxon>Eucoccidiorida</taxon>
        <taxon>Eimeriorina</taxon>
        <taxon>Cryptosporidiidae</taxon>
        <taxon>Cryptosporidium</taxon>
    </lineage>
</organism>
<gene>
    <name evidence="2" type="ORF">CMU_013250</name>
</gene>
<evidence type="ECO:0000313" key="2">
    <source>
        <dbReference type="EMBL" id="EEA06650.1"/>
    </source>
</evidence>
<keyword evidence="3" id="KW-1185">Reference proteome</keyword>
<feature type="compositionally biased region" description="Basic and acidic residues" evidence="1">
    <location>
        <begin position="67"/>
        <end position="81"/>
    </location>
</feature>
<dbReference type="EMBL" id="DS989730">
    <property type="protein sequence ID" value="EEA06650.1"/>
    <property type="molecule type" value="Genomic_DNA"/>
</dbReference>
<sequence>MNAPNNKVEIIVDDEIEVKVLQSSMSGKNLIGNYSEKSEDYNSEVKSTSEMDIHQMKSKTLQPPTPRLERWDSRLPEESTVKSDPQLLKELSESAYFDDEKNKL</sequence>
<accession>B6AEN3</accession>
<name>B6AEN3_CRYMR</name>
<evidence type="ECO:0000256" key="1">
    <source>
        <dbReference type="SAM" id="MobiDB-lite"/>
    </source>
</evidence>
<evidence type="ECO:0000313" key="3">
    <source>
        <dbReference type="Proteomes" id="UP000001460"/>
    </source>
</evidence>
<dbReference type="VEuPathDB" id="CryptoDB:CMU_013250"/>
<reference evidence="2" key="1">
    <citation type="submission" date="2008-06" db="EMBL/GenBank/DDBJ databases">
        <authorList>
            <person name="Lorenzi H."/>
            <person name="Inman J."/>
            <person name="Miller J."/>
            <person name="Schobel S."/>
            <person name="Amedeo P."/>
            <person name="Caler E.V."/>
            <person name="da Silva J."/>
        </authorList>
    </citation>
    <scope>NUCLEOTIDE SEQUENCE [LARGE SCALE GENOMIC DNA]</scope>
    <source>
        <strain evidence="2">RN66</strain>
    </source>
</reference>
<dbReference type="AlphaFoldDB" id="B6AEN3"/>
<proteinExistence type="predicted"/>
<dbReference type="RefSeq" id="XP_002140999.1">
    <property type="nucleotide sequence ID" value="XM_002140963.1"/>
</dbReference>
<dbReference type="Proteomes" id="UP000001460">
    <property type="component" value="Unassembled WGS sequence"/>
</dbReference>
<protein>
    <submittedName>
        <fullName evidence="2">Uncharacterized protein</fullName>
    </submittedName>
</protein>
<dbReference type="GeneID" id="6996147"/>
<dbReference type="OrthoDB" id="10287372at2759"/>